<evidence type="ECO:0000313" key="1">
    <source>
        <dbReference type="EMBL" id="HBJ08424.1"/>
    </source>
</evidence>
<protein>
    <submittedName>
        <fullName evidence="1">Uncharacterized protein</fullName>
    </submittedName>
</protein>
<gene>
    <name evidence="1" type="ORF">DDY73_05410</name>
</gene>
<name>A0A354M1N5_9BACT</name>
<dbReference type="AlphaFoldDB" id="A0A354M1N5"/>
<proteinExistence type="predicted"/>
<comment type="caution">
    <text evidence="1">The sequence shown here is derived from an EMBL/GenBank/DDBJ whole genome shotgun (WGS) entry which is preliminary data.</text>
</comment>
<dbReference type="Proteomes" id="UP000262954">
    <property type="component" value="Unassembled WGS sequence"/>
</dbReference>
<accession>A0A354M1N5</accession>
<evidence type="ECO:0000313" key="2">
    <source>
        <dbReference type="Proteomes" id="UP000262954"/>
    </source>
</evidence>
<dbReference type="EMBL" id="DNWC01000072">
    <property type="protein sequence ID" value="HBJ08424.1"/>
    <property type="molecule type" value="Genomic_DNA"/>
</dbReference>
<organism evidence="1 2">
    <name type="scientific">Coprobacter fastidiosus</name>
    <dbReference type="NCBI Taxonomy" id="1099853"/>
    <lineage>
        <taxon>Bacteria</taxon>
        <taxon>Pseudomonadati</taxon>
        <taxon>Bacteroidota</taxon>
        <taxon>Bacteroidia</taxon>
        <taxon>Bacteroidales</taxon>
        <taxon>Barnesiellaceae</taxon>
        <taxon>Coprobacter</taxon>
    </lineage>
</organism>
<sequence length="59" mass="6909">MGFGENIVIILFSSNKFFEEFLPLCNDVVGYWYSFLLRGKLTIHVDFSQMLSEKSLDRL</sequence>
<reference evidence="1 2" key="1">
    <citation type="journal article" date="2018" name="Nat. Biotechnol.">
        <title>A standardized bacterial taxonomy based on genome phylogeny substantially revises the tree of life.</title>
        <authorList>
            <person name="Parks D.H."/>
            <person name="Chuvochina M."/>
            <person name="Waite D.W."/>
            <person name="Rinke C."/>
            <person name="Skarshewski A."/>
            <person name="Chaumeil P.A."/>
            <person name="Hugenholtz P."/>
        </authorList>
    </citation>
    <scope>NUCLEOTIDE SEQUENCE [LARGE SCALE GENOMIC DNA]</scope>
    <source>
        <strain evidence="1">UBA11482</strain>
    </source>
</reference>